<dbReference type="EMBL" id="SNSC02000013">
    <property type="protein sequence ID" value="TID18832.1"/>
    <property type="molecule type" value="Genomic_DNA"/>
</dbReference>
<comment type="caution">
    <text evidence="2">The sequence shown here is derived from an EMBL/GenBank/DDBJ whole genome shotgun (WGS) entry which is preliminary data.</text>
</comment>
<dbReference type="Gene3D" id="3.40.50.150">
    <property type="entry name" value="Vaccinia Virus protein VP39"/>
    <property type="match status" value="1"/>
</dbReference>
<feature type="region of interest" description="Disordered" evidence="1">
    <location>
        <begin position="1"/>
        <end position="32"/>
    </location>
</feature>
<reference evidence="2 3" key="1">
    <citation type="submission" date="2019-04" db="EMBL/GenBank/DDBJ databases">
        <title>High contiguity whole genome sequence and gene annotation resource for two Venturia nashicola isolates.</title>
        <authorList>
            <person name="Prokchorchik M."/>
            <person name="Won K."/>
            <person name="Lee Y."/>
            <person name="Choi E.D."/>
            <person name="Segonzac C."/>
            <person name="Sohn K.H."/>
        </authorList>
    </citation>
    <scope>NUCLEOTIDE SEQUENCE [LARGE SCALE GENOMIC DNA]</scope>
    <source>
        <strain evidence="2 3">PRI2</strain>
    </source>
</reference>
<dbReference type="GO" id="GO:0032259">
    <property type="term" value="P:methylation"/>
    <property type="evidence" value="ECO:0007669"/>
    <property type="project" value="UniProtKB-KW"/>
</dbReference>
<keyword evidence="2" id="KW-0808">Transferase</keyword>
<dbReference type="AlphaFoldDB" id="A0A4Z1NRW0"/>
<protein>
    <submittedName>
        <fullName evidence="2">S-adenosyl-L-methionine-dependent methyltransferase</fullName>
    </submittedName>
</protein>
<accession>A0A4Z1NRW0</accession>
<keyword evidence="2" id="KW-0489">Methyltransferase</keyword>
<keyword evidence="3" id="KW-1185">Reference proteome</keyword>
<dbReference type="GO" id="GO:0008168">
    <property type="term" value="F:methyltransferase activity"/>
    <property type="evidence" value="ECO:0007669"/>
    <property type="project" value="UniProtKB-KW"/>
</dbReference>
<feature type="compositionally biased region" description="Polar residues" evidence="1">
    <location>
        <begin position="7"/>
        <end position="16"/>
    </location>
</feature>
<evidence type="ECO:0000313" key="3">
    <source>
        <dbReference type="Proteomes" id="UP000298493"/>
    </source>
</evidence>
<name>A0A4Z1NRW0_9PEZI</name>
<organism evidence="2 3">
    <name type="scientific">Venturia nashicola</name>
    <dbReference type="NCBI Taxonomy" id="86259"/>
    <lineage>
        <taxon>Eukaryota</taxon>
        <taxon>Fungi</taxon>
        <taxon>Dikarya</taxon>
        <taxon>Ascomycota</taxon>
        <taxon>Pezizomycotina</taxon>
        <taxon>Dothideomycetes</taxon>
        <taxon>Pleosporomycetidae</taxon>
        <taxon>Venturiales</taxon>
        <taxon>Venturiaceae</taxon>
        <taxon>Venturia</taxon>
    </lineage>
</organism>
<sequence>MLDERNSFSTTDSTPSLPYHIHDHPKAKPPIRHVPTVDAYNMWAEVYDTDGKMLQSIDDHELETLLPEFLQLVVTSTNEDKGKPNTPLIDFGCGTGRTTQKLIHAPWPPNSKVQIQGIDASGILPLARQPPKNIGSALPRKEETVEFHFDNFLNTRNPRSAIMLEKGERERSER</sequence>
<dbReference type="Proteomes" id="UP000298493">
    <property type="component" value="Unassembled WGS sequence"/>
</dbReference>
<dbReference type="STRING" id="86259.A0A4Z1NRW0"/>
<gene>
    <name evidence="2" type="ORF">E6O75_ATG05953</name>
</gene>
<dbReference type="InterPro" id="IPR029063">
    <property type="entry name" value="SAM-dependent_MTases_sf"/>
</dbReference>
<evidence type="ECO:0000313" key="2">
    <source>
        <dbReference type="EMBL" id="TID18832.1"/>
    </source>
</evidence>
<evidence type="ECO:0000256" key="1">
    <source>
        <dbReference type="SAM" id="MobiDB-lite"/>
    </source>
</evidence>
<dbReference type="SUPFAM" id="SSF53335">
    <property type="entry name" value="S-adenosyl-L-methionine-dependent methyltransferases"/>
    <property type="match status" value="1"/>
</dbReference>
<proteinExistence type="predicted"/>